<proteinExistence type="predicted"/>
<dbReference type="InterPro" id="IPR021944">
    <property type="entry name" value="DUF3560"/>
</dbReference>
<evidence type="ECO:0000256" key="1">
    <source>
        <dbReference type="SAM" id="MobiDB-lite"/>
    </source>
</evidence>
<dbReference type="Pfam" id="PF18840">
    <property type="entry name" value="LPD25"/>
    <property type="match status" value="1"/>
</dbReference>
<name>A0A2T3J7V1_9GAMM</name>
<protein>
    <recommendedName>
        <fullName evidence="2">Large polyvalent protein associated domain-containing protein</fullName>
    </recommendedName>
</protein>
<comment type="caution">
    <text evidence="3">The sequence shown here is derived from an EMBL/GenBank/DDBJ whole genome shotgun (WGS) entry which is preliminary data.</text>
</comment>
<accession>A0A2T3J7V1</accession>
<dbReference type="Proteomes" id="UP000240987">
    <property type="component" value="Unassembled WGS sequence"/>
</dbReference>
<evidence type="ECO:0000313" key="3">
    <source>
        <dbReference type="EMBL" id="PSU44844.1"/>
    </source>
</evidence>
<dbReference type="Pfam" id="PF12083">
    <property type="entry name" value="DUF3560"/>
    <property type="match status" value="1"/>
</dbReference>
<dbReference type="AlphaFoldDB" id="A0A2T3J7V1"/>
<organism evidence="3 4">
    <name type="scientific">Photobacterium frigidiphilum</name>
    <dbReference type="NCBI Taxonomy" id="264736"/>
    <lineage>
        <taxon>Bacteria</taxon>
        <taxon>Pseudomonadati</taxon>
        <taxon>Pseudomonadota</taxon>
        <taxon>Gammaproteobacteria</taxon>
        <taxon>Vibrionales</taxon>
        <taxon>Vibrionaceae</taxon>
        <taxon>Photobacterium</taxon>
    </lineage>
</organism>
<gene>
    <name evidence="3" type="ORF">C9J12_25455</name>
</gene>
<keyword evidence="4" id="KW-1185">Reference proteome</keyword>
<dbReference type="RefSeq" id="WP_107245265.1">
    <property type="nucleotide sequence ID" value="NZ_PYMJ01000041.1"/>
</dbReference>
<evidence type="ECO:0000313" key="4">
    <source>
        <dbReference type="Proteomes" id="UP000240987"/>
    </source>
</evidence>
<feature type="domain" description="Large polyvalent protein associated" evidence="2">
    <location>
        <begin position="165"/>
        <end position="221"/>
    </location>
</feature>
<dbReference type="OrthoDB" id="9803716at2"/>
<dbReference type="InterPro" id="IPR041045">
    <property type="entry name" value="LPD25"/>
</dbReference>
<evidence type="ECO:0000259" key="2">
    <source>
        <dbReference type="Pfam" id="PF18840"/>
    </source>
</evidence>
<dbReference type="EMBL" id="PYMJ01000041">
    <property type="protein sequence ID" value="PSU44844.1"/>
    <property type="molecule type" value="Genomic_DNA"/>
</dbReference>
<feature type="region of interest" description="Disordered" evidence="1">
    <location>
        <begin position="1"/>
        <end position="28"/>
    </location>
</feature>
<reference evidence="3 4" key="1">
    <citation type="submission" date="2018-01" db="EMBL/GenBank/DDBJ databases">
        <title>Whole genome sequencing of Histamine producing bacteria.</title>
        <authorList>
            <person name="Butler K."/>
        </authorList>
    </citation>
    <scope>NUCLEOTIDE SEQUENCE [LARGE SCALE GENOMIC DNA]</scope>
    <source>
        <strain evidence="3 4">JCM 12947</strain>
    </source>
</reference>
<sequence>MTHSTAINSTITKQQQATSVSPLEQSGSNKNEMLKSFKAGKLRKNAKKKIADLLSIATCITLKTQSMGMDDCYRYNEPRLIDVAEFWTWYDAEYSELEIYLYVKDGLLVNARFSDCPYHFSDDVVLTFDAVEEKAAPVEVKEPVPLRDLSQVTFETTETLVIKKIDIIWSESNHFEDGEVLTLAQYDEKSTREALEIGRGQGYAKTKLTVHSDRGVEKIFRHDIDADYPTLTFDLAARGIKAVAVATKPRTTYSYVIEALAQGYISPLNHDQKHPEPIDPTPPNSRNVVSLGDYQERIEAKRDRLEARAEKATAESTRYYLASKERASHIPFGQPILVGHHSEGRARRDADRIFNDMGKSVAASNKAGELESRAASIGTGGIASDDPEAIQKLKVKLASLESAQDTMKAVNNVIRSKHMSDADKIEYMVKTHRFSECAAKKLLEPDHVGRVGFASYQLQNNNATIRSTRERIKELEALHNQTPLDAQGEVEGLAWTLYEEDGRVKFSFDDKPSESVRALIKSYGFKWSRYSGAWVRKITPNAIAAAEMLAETLSRKEEL</sequence>